<dbReference type="InterPro" id="IPR029058">
    <property type="entry name" value="AB_hydrolase_fold"/>
</dbReference>
<sequence length="298" mass="32302">MAKAAVNSIEIEYEIWGEGNRQPLLLVGGLGVQLIRWSKTFLNALVERDFQVIAYDNRDAGHSTKFDDWGPADTKAAFAQARAKEPVAAPYTLEDMAKDAAALLDALDIHKAHVIGSSNGGAIAQIMAIEYPEKVATMVAIMATSGRRGLPRPEGEVAEWLTRPRNPAGTREGAMNEAVENARIIGSLKFPRPEADLREEAAAQYDRCFYPEGNSRHLLASIASGDSRVDRLSDISAPTLVIHGREDPLVPLPGGEDIRNSIPNSELLVIEGMGHDYPDEMIPVIADAVARNASRCPV</sequence>
<dbReference type="Pfam" id="PF00561">
    <property type="entry name" value="Abhydrolase_1"/>
    <property type="match status" value="1"/>
</dbReference>
<dbReference type="Gene3D" id="3.40.50.1820">
    <property type="entry name" value="alpha/beta hydrolase"/>
    <property type="match status" value="1"/>
</dbReference>
<dbReference type="EMBL" id="UINC01102932">
    <property type="protein sequence ID" value="SVC64930.1"/>
    <property type="molecule type" value="Genomic_DNA"/>
</dbReference>
<dbReference type="PANTHER" id="PTHR43433:SF5">
    <property type="entry name" value="AB HYDROLASE-1 DOMAIN-CONTAINING PROTEIN"/>
    <property type="match status" value="1"/>
</dbReference>
<dbReference type="InterPro" id="IPR000073">
    <property type="entry name" value="AB_hydrolase_1"/>
</dbReference>
<name>A0A382NW94_9ZZZZ</name>
<evidence type="ECO:0000259" key="1">
    <source>
        <dbReference type="Pfam" id="PF00561"/>
    </source>
</evidence>
<feature type="domain" description="AB hydrolase-1" evidence="1">
    <location>
        <begin position="23"/>
        <end position="276"/>
    </location>
</feature>
<organism evidence="2">
    <name type="scientific">marine metagenome</name>
    <dbReference type="NCBI Taxonomy" id="408172"/>
    <lineage>
        <taxon>unclassified sequences</taxon>
        <taxon>metagenomes</taxon>
        <taxon>ecological metagenomes</taxon>
    </lineage>
</organism>
<dbReference type="GO" id="GO:0046503">
    <property type="term" value="P:glycerolipid catabolic process"/>
    <property type="evidence" value="ECO:0007669"/>
    <property type="project" value="TreeGrafter"/>
</dbReference>
<protein>
    <recommendedName>
        <fullName evidence="1">AB hydrolase-1 domain-containing protein</fullName>
    </recommendedName>
</protein>
<evidence type="ECO:0000313" key="2">
    <source>
        <dbReference type="EMBL" id="SVC64930.1"/>
    </source>
</evidence>
<dbReference type="GO" id="GO:0004806">
    <property type="term" value="F:triacylglycerol lipase activity"/>
    <property type="evidence" value="ECO:0007669"/>
    <property type="project" value="TreeGrafter"/>
</dbReference>
<dbReference type="AlphaFoldDB" id="A0A382NW94"/>
<gene>
    <name evidence="2" type="ORF">METZ01_LOCUS317784</name>
</gene>
<dbReference type="PANTHER" id="PTHR43433">
    <property type="entry name" value="HYDROLASE, ALPHA/BETA FOLD FAMILY PROTEIN"/>
    <property type="match status" value="1"/>
</dbReference>
<proteinExistence type="predicted"/>
<accession>A0A382NW94</accession>
<reference evidence="2" key="1">
    <citation type="submission" date="2018-05" db="EMBL/GenBank/DDBJ databases">
        <authorList>
            <person name="Lanie J.A."/>
            <person name="Ng W.-L."/>
            <person name="Kazmierczak K.M."/>
            <person name="Andrzejewski T.M."/>
            <person name="Davidsen T.M."/>
            <person name="Wayne K.J."/>
            <person name="Tettelin H."/>
            <person name="Glass J.I."/>
            <person name="Rusch D."/>
            <person name="Podicherti R."/>
            <person name="Tsui H.-C.T."/>
            <person name="Winkler M.E."/>
        </authorList>
    </citation>
    <scope>NUCLEOTIDE SEQUENCE</scope>
</reference>
<dbReference type="SUPFAM" id="SSF53474">
    <property type="entry name" value="alpha/beta-Hydrolases"/>
    <property type="match status" value="1"/>
</dbReference>
<dbReference type="InterPro" id="IPR050471">
    <property type="entry name" value="AB_hydrolase"/>
</dbReference>